<reference evidence="3 4" key="1">
    <citation type="submission" date="2018-02" db="EMBL/GenBank/DDBJ databases">
        <title>Genomic Encyclopedia of Archaeal and Bacterial Type Strains, Phase II (KMG-II): from individual species to whole genera.</title>
        <authorList>
            <person name="Goeker M."/>
        </authorList>
    </citation>
    <scope>NUCLEOTIDE SEQUENCE [LARGE SCALE GENOMIC DNA]</scope>
    <source>
        <strain evidence="3 4">DSM 22857</strain>
    </source>
</reference>
<dbReference type="AlphaFoldDB" id="A0A2S6IF58"/>
<evidence type="ECO:0000256" key="2">
    <source>
        <dbReference type="SAM" id="MobiDB-lite"/>
    </source>
</evidence>
<sequence length="207" mass="21495">MCRSGEAAAPRVKGGAGHDDGRGMGSSAGAQDEAGATVAVVGIARADAQVPRGPAGEAAARESVRLELRQLALPALRSRRRALLAEAESTAHWLRLVRARRDLVLAFVTGVDELRVPLEAASDGGPLDLHAVADLAAHGLTEPSAGLRDLVLPGLAADPGPGAVEQALRRLTAAQRRLGDYERALREELAAATEVLVEHHCGALADR</sequence>
<keyword evidence="4" id="KW-1185">Reference proteome</keyword>
<name>A0A2S6IF58_9ACTN</name>
<evidence type="ECO:0000256" key="1">
    <source>
        <dbReference type="SAM" id="Coils"/>
    </source>
</evidence>
<organism evidence="3 4">
    <name type="scientific">Kineococcus xinjiangensis</name>
    <dbReference type="NCBI Taxonomy" id="512762"/>
    <lineage>
        <taxon>Bacteria</taxon>
        <taxon>Bacillati</taxon>
        <taxon>Actinomycetota</taxon>
        <taxon>Actinomycetes</taxon>
        <taxon>Kineosporiales</taxon>
        <taxon>Kineosporiaceae</taxon>
        <taxon>Kineococcus</taxon>
    </lineage>
</organism>
<evidence type="ECO:0000313" key="4">
    <source>
        <dbReference type="Proteomes" id="UP000239485"/>
    </source>
</evidence>
<evidence type="ECO:0000313" key="3">
    <source>
        <dbReference type="EMBL" id="PPK92841.1"/>
    </source>
</evidence>
<keyword evidence="1" id="KW-0175">Coiled coil</keyword>
<dbReference type="Proteomes" id="UP000239485">
    <property type="component" value="Unassembled WGS sequence"/>
</dbReference>
<proteinExistence type="predicted"/>
<gene>
    <name evidence="3" type="ORF">CLV92_11213</name>
</gene>
<feature type="coiled-coil region" evidence="1">
    <location>
        <begin position="164"/>
        <end position="191"/>
    </location>
</feature>
<feature type="region of interest" description="Disordered" evidence="2">
    <location>
        <begin position="1"/>
        <end position="31"/>
    </location>
</feature>
<accession>A0A2S6IF58</accession>
<dbReference type="EMBL" id="PTJD01000012">
    <property type="protein sequence ID" value="PPK92841.1"/>
    <property type="molecule type" value="Genomic_DNA"/>
</dbReference>
<comment type="caution">
    <text evidence="3">The sequence shown here is derived from an EMBL/GenBank/DDBJ whole genome shotgun (WGS) entry which is preliminary data.</text>
</comment>
<protein>
    <submittedName>
        <fullName evidence="3">Uncharacterized protein</fullName>
    </submittedName>
</protein>